<dbReference type="AlphaFoldDB" id="I4W7C0"/>
<dbReference type="InterPro" id="IPR036942">
    <property type="entry name" value="Beta-barrel_TonB_sf"/>
</dbReference>
<dbReference type="PANTHER" id="PTHR30069:SF29">
    <property type="entry name" value="HEMOGLOBIN AND HEMOGLOBIN-HAPTOGLOBIN-BINDING PROTEIN 1-RELATED"/>
    <property type="match status" value="1"/>
</dbReference>
<dbReference type="InterPro" id="IPR037066">
    <property type="entry name" value="Plug_dom_sf"/>
</dbReference>
<comment type="similarity">
    <text evidence="2">Belongs to the TonB-dependent receptor family. Hemoglobin/haptoglobin binding protein subfamily.</text>
</comment>
<evidence type="ECO:0000256" key="8">
    <source>
        <dbReference type="ARBA" id="ARBA00023136"/>
    </source>
</evidence>
<keyword evidence="5 11" id="KW-0812">Transmembrane</keyword>
<dbReference type="InterPro" id="IPR000531">
    <property type="entry name" value="Beta-barrel_TonB"/>
</dbReference>
<dbReference type="Gene3D" id="2.170.130.10">
    <property type="entry name" value="TonB-dependent receptor, plug domain"/>
    <property type="match status" value="1"/>
</dbReference>
<dbReference type="GO" id="GO:0009279">
    <property type="term" value="C:cell outer membrane"/>
    <property type="evidence" value="ECO:0007669"/>
    <property type="project" value="UniProtKB-SubCell"/>
</dbReference>
<dbReference type="PANTHER" id="PTHR30069">
    <property type="entry name" value="TONB-DEPENDENT OUTER MEMBRANE RECEPTOR"/>
    <property type="match status" value="1"/>
</dbReference>
<protein>
    <submittedName>
        <fullName evidence="18">TonB-dependent receptor for transport vitamin B12</fullName>
    </submittedName>
</protein>
<evidence type="ECO:0000256" key="10">
    <source>
        <dbReference type="ARBA" id="ARBA00023237"/>
    </source>
</evidence>
<dbReference type="Pfam" id="PF07715">
    <property type="entry name" value="Plug"/>
    <property type="match status" value="1"/>
</dbReference>
<reference evidence="18 19" key="1">
    <citation type="journal article" date="2012" name="J. Bacteriol.">
        <title>Genome sequences for six rhodanobacter strains, isolated from soils and the terrestrial subsurface, with variable denitrification capabilities.</title>
        <authorList>
            <person name="Kostka J.E."/>
            <person name="Green S.J."/>
            <person name="Rishishwar L."/>
            <person name="Prakash O."/>
            <person name="Katz L.S."/>
            <person name="Marino-Ramirez L."/>
            <person name="Jordan I.K."/>
            <person name="Munk C."/>
            <person name="Ivanova N."/>
            <person name="Mikhailova N."/>
            <person name="Watson D.B."/>
            <person name="Brown S.D."/>
            <person name="Palumbo A.V."/>
            <person name="Brooks S.C."/>
        </authorList>
    </citation>
    <scope>NUCLEOTIDE SEQUENCE [LARGE SCALE GENOMIC DNA]</scope>
    <source>
        <strain evidence="18 19">B39</strain>
    </source>
</reference>
<feature type="domain" description="TonB-dependent receptor-like beta-barrel" evidence="16">
    <location>
        <begin position="243"/>
        <end position="650"/>
    </location>
</feature>
<dbReference type="eggNOG" id="COG4206">
    <property type="taxonomic scope" value="Bacteria"/>
</dbReference>
<dbReference type="Pfam" id="PF00593">
    <property type="entry name" value="TonB_dep_Rec_b-barrel"/>
    <property type="match status" value="1"/>
</dbReference>
<keyword evidence="6" id="KW-0732">Signal</keyword>
<feature type="region of interest" description="Disordered" evidence="14">
    <location>
        <begin position="468"/>
        <end position="492"/>
    </location>
</feature>
<evidence type="ECO:0000256" key="14">
    <source>
        <dbReference type="SAM" id="MobiDB-lite"/>
    </source>
</evidence>
<keyword evidence="4 11" id="KW-1134">Transmembrane beta strand</keyword>
<evidence type="ECO:0000313" key="18">
    <source>
        <dbReference type="EMBL" id="EIL95361.1"/>
    </source>
</evidence>
<dbReference type="PATRIC" id="fig|1163407.3.peg.89"/>
<dbReference type="OrthoDB" id="7176844at2"/>
<evidence type="ECO:0000256" key="5">
    <source>
        <dbReference type="ARBA" id="ARBA00022692"/>
    </source>
</evidence>
<dbReference type="Proteomes" id="UP000003226">
    <property type="component" value="Unassembled WGS sequence"/>
</dbReference>
<keyword evidence="15" id="KW-1133">Transmembrane helix</keyword>
<evidence type="ECO:0000256" key="12">
    <source>
        <dbReference type="PROSITE-ProRule" id="PRU10144"/>
    </source>
</evidence>
<evidence type="ECO:0000256" key="13">
    <source>
        <dbReference type="RuleBase" id="RU003357"/>
    </source>
</evidence>
<keyword evidence="8 11" id="KW-0472">Membrane</keyword>
<evidence type="ECO:0000313" key="19">
    <source>
        <dbReference type="Proteomes" id="UP000003226"/>
    </source>
</evidence>
<gene>
    <name evidence="18" type="ORF">UU7_00440</name>
</gene>
<dbReference type="InterPro" id="IPR039426">
    <property type="entry name" value="TonB-dep_rcpt-like"/>
</dbReference>
<proteinExistence type="inferred from homology"/>
<evidence type="ECO:0000259" key="17">
    <source>
        <dbReference type="Pfam" id="PF07715"/>
    </source>
</evidence>
<dbReference type="GO" id="GO:0044718">
    <property type="term" value="P:siderophore transmembrane transport"/>
    <property type="evidence" value="ECO:0007669"/>
    <property type="project" value="TreeGrafter"/>
</dbReference>
<dbReference type="PROSITE" id="PS01156">
    <property type="entry name" value="TONB_DEPENDENT_REC_2"/>
    <property type="match status" value="1"/>
</dbReference>
<accession>I4W7C0</accession>
<name>I4W7C0_9GAMM</name>
<evidence type="ECO:0000256" key="3">
    <source>
        <dbReference type="ARBA" id="ARBA00022448"/>
    </source>
</evidence>
<dbReference type="Gene3D" id="2.40.170.20">
    <property type="entry name" value="TonB-dependent receptor, beta-barrel domain"/>
    <property type="match status" value="1"/>
</dbReference>
<dbReference type="SUPFAM" id="SSF56935">
    <property type="entry name" value="Porins"/>
    <property type="match status" value="1"/>
</dbReference>
<evidence type="ECO:0000256" key="7">
    <source>
        <dbReference type="ARBA" id="ARBA00023077"/>
    </source>
</evidence>
<evidence type="ECO:0000256" key="15">
    <source>
        <dbReference type="SAM" id="Phobius"/>
    </source>
</evidence>
<dbReference type="InterPro" id="IPR012910">
    <property type="entry name" value="Plug_dom"/>
</dbReference>
<keyword evidence="9 18" id="KW-0675">Receptor</keyword>
<evidence type="ECO:0000256" key="1">
    <source>
        <dbReference type="ARBA" id="ARBA00004571"/>
    </source>
</evidence>
<evidence type="ECO:0000256" key="6">
    <source>
        <dbReference type="ARBA" id="ARBA00022729"/>
    </source>
</evidence>
<dbReference type="InterPro" id="IPR010917">
    <property type="entry name" value="TonB_rcpt_CS"/>
</dbReference>
<feature type="domain" description="TonB-dependent receptor plug" evidence="17">
    <location>
        <begin position="79"/>
        <end position="182"/>
    </location>
</feature>
<organism evidence="18 19">
    <name type="scientific">Rhodanobacter spathiphylli B39</name>
    <dbReference type="NCBI Taxonomy" id="1163407"/>
    <lineage>
        <taxon>Bacteria</taxon>
        <taxon>Pseudomonadati</taxon>
        <taxon>Pseudomonadota</taxon>
        <taxon>Gammaproteobacteria</taxon>
        <taxon>Lysobacterales</taxon>
        <taxon>Rhodanobacteraceae</taxon>
        <taxon>Rhodanobacter</taxon>
    </lineage>
</organism>
<keyword evidence="3 11" id="KW-0813">Transport</keyword>
<evidence type="ECO:0000259" key="16">
    <source>
        <dbReference type="Pfam" id="PF00593"/>
    </source>
</evidence>
<keyword evidence="19" id="KW-1185">Reference proteome</keyword>
<comment type="caution">
    <text evidence="18">The sequence shown here is derived from an EMBL/GenBank/DDBJ whole genome shotgun (WGS) entry which is preliminary data.</text>
</comment>
<comment type="subcellular location">
    <subcellularLocation>
        <location evidence="1 11">Cell outer membrane</location>
        <topology evidence="1 11">Multi-pass membrane protein</topology>
    </subcellularLocation>
</comment>
<feature type="transmembrane region" description="Helical" evidence="15">
    <location>
        <begin position="20"/>
        <end position="41"/>
    </location>
</feature>
<evidence type="ECO:0000256" key="4">
    <source>
        <dbReference type="ARBA" id="ARBA00022452"/>
    </source>
</evidence>
<dbReference type="CDD" id="cd01347">
    <property type="entry name" value="ligand_gated_channel"/>
    <property type="match status" value="1"/>
</dbReference>
<evidence type="ECO:0000256" key="2">
    <source>
        <dbReference type="ARBA" id="ARBA00008143"/>
    </source>
</evidence>
<feature type="short sequence motif" description="TonB C-terminal box" evidence="12">
    <location>
        <begin position="672"/>
        <end position="689"/>
    </location>
</feature>
<dbReference type="RefSeq" id="WP_007804300.1">
    <property type="nucleotide sequence ID" value="NZ_AJXT01000003.1"/>
</dbReference>
<dbReference type="EMBL" id="AJXT01000003">
    <property type="protein sequence ID" value="EIL95361.1"/>
    <property type="molecule type" value="Genomic_DNA"/>
</dbReference>
<dbReference type="GO" id="GO:0015344">
    <property type="term" value="F:siderophore uptake transmembrane transporter activity"/>
    <property type="evidence" value="ECO:0007669"/>
    <property type="project" value="TreeGrafter"/>
</dbReference>
<dbReference type="STRING" id="1163407.UU7_00440"/>
<sequence>MIATRFKTTGCLSPCGPSSIIVPALCLAILVAIGLCAKSAWAGENEGVVGSTTATTLDVVNVVGHLEEIQPQELAQYGVKVDVITSEQIQDGGYQDVASVLQALAPGLYVASKNGPFDYVTVSLQGSRTEDVLWLLDGVRLNNRLYAGTTPLDTLPASMVERIEILNGGQSLIYGTQAVAGAINIVTRSYSEITQGAVTLGSDSHGGRHFDSWLSGSVGKQQFVLFGSSDKSDGYHAFREQDYQPSNTDRDRGYDVQTLGIKYGYRFSDLLRLDLTYQHTDADLDYAQPYLVARDQNDRKENILTAKLDYDVNEWLSLYAKAYAHRWDTRYDTYYNSLSDPGTIDVLYDNAFWGYKDRGVNIFARLRVQSGVEYNVGFDQQSYGGRDEVLVIGQHNEHAGAVFAQARTTDDMSTRFKLSAGVRYNHPGDGRSALVWNVGSALDINQSLYIRGTVGTAFRLPTAEELYADDPQDERGNLDLKPERSSSVNLSIGGKLPGTGGMHWELTGFHRRINDLIDYAAYDETTGQDVFGNIPGIVTVRGGEADLSASFGAAISASLDYTINHSRASGSSRQIADIPVQQGKLQLDWHPTALPVGATLSVNHAGDLYTSDSFYSGRKRYGNYTVADFSARVFLDHDRRSRVDFHVYNLFDRRYATSLKRGQADAGGYYTYWNLGLPRTLNVTYSYAF</sequence>
<keyword evidence="10 11" id="KW-0998">Cell outer membrane</keyword>
<evidence type="ECO:0000256" key="9">
    <source>
        <dbReference type="ARBA" id="ARBA00023170"/>
    </source>
</evidence>
<dbReference type="PROSITE" id="PS52016">
    <property type="entry name" value="TONB_DEPENDENT_REC_3"/>
    <property type="match status" value="1"/>
</dbReference>
<keyword evidence="7 13" id="KW-0798">TonB box</keyword>
<evidence type="ECO:0000256" key="11">
    <source>
        <dbReference type="PROSITE-ProRule" id="PRU01360"/>
    </source>
</evidence>
<feature type="compositionally biased region" description="Basic and acidic residues" evidence="14">
    <location>
        <begin position="473"/>
        <end position="484"/>
    </location>
</feature>